<organism evidence="2 3">
    <name type="scientific">Eumeta variegata</name>
    <name type="common">Bagworm moth</name>
    <name type="synonym">Eumeta japonica</name>
    <dbReference type="NCBI Taxonomy" id="151549"/>
    <lineage>
        <taxon>Eukaryota</taxon>
        <taxon>Metazoa</taxon>
        <taxon>Ecdysozoa</taxon>
        <taxon>Arthropoda</taxon>
        <taxon>Hexapoda</taxon>
        <taxon>Insecta</taxon>
        <taxon>Pterygota</taxon>
        <taxon>Neoptera</taxon>
        <taxon>Endopterygota</taxon>
        <taxon>Lepidoptera</taxon>
        <taxon>Glossata</taxon>
        <taxon>Ditrysia</taxon>
        <taxon>Tineoidea</taxon>
        <taxon>Psychidae</taxon>
        <taxon>Oiketicinae</taxon>
        <taxon>Eumeta</taxon>
    </lineage>
</organism>
<protein>
    <submittedName>
        <fullName evidence="2">Uncharacterized protein</fullName>
    </submittedName>
</protein>
<sequence>MWGLRRKGRAGEKERSVRGRRSGRRREERSQGSDKKPIRIHSALRCDRKHTHLRTGAARTAARRFESCMRVDYELEGNHYQLKRPRRGSRVRGGARSFGAQEDRRRPRAPRPALIARRELQIMIIAPRPSWNINWVLILDKWIFILCAERASTRSRRSSVSPGARRRTVRLLRRIRVNRTSSGLL</sequence>
<evidence type="ECO:0000313" key="2">
    <source>
        <dbReference type="EMBL" id="GBP60438.1"/>
    </source>
</evidence>
<proteinExistence type="predicted"/>
<reference evidence="2 3" key="1">
    <citation type="journal article" date="2019" name="Commun. Biol.">
        <title>The bagworm genome reveals a unique fibroin gene that provides high tensile strength.</title>
        <authorList>
            <person name="Kono N."/>
            <person name="Nakamura H."/>
            <person name="Ohtoshi R."/>
            <person name="Tomita M."/>
            <person name="Numata K."/>
            <person name="Arakawa K."/>
        </authorList>
    </citation>
    <scope>NUCLEOTIDE SEQUENCE [LARGE SCALE GENOMIC DNA]</scope>
</reference>
<evidence type="ECO:0000313" key="3">
    <source>
        <dbReference type="Proteomes" id="UP000299102"/>
    </source>
</evidence>
<name>A0A4C1X9F0_EUMVA</name>
<dbReference type="AlphaFoldDB" id="A0A4C1X9F0"/>
<gene>
    <name evidence="2" type="ORF">EVAR_98335_1</name>
</gene>
<feature type="region of interest" description="Disordered" evidence="1">
    <location>
        <begin position="1"/>
        <end position="39"/>
    </location>
</feature>
<comment type="caution">
    <text evidence="2">The sequence shown here is derived from an EMBL/GenBank/DDBJ whole genome shotgun (WGS) entry which is preliminary data.</text>
</comment>
<dbReference type="Proteomes" id="UP000299102">
    <property type="component" value="Unassembled WGS sequence"/>
</dbReference>
<feature type="region of interest" description="Disordered" evidence="1">
    <location>
        <begin position="84"/>
        <end position="109"/>
    </location>
</feature>
<feature type="compositionally biased region" description="Basic and acidic residues" evidence="1">
    <location>
        <begin position="25"/>
        <end position="37"/>
    </location>
</feature>
<accession>A0A4C1X9F0</accession>
<dbReference type="EMBL" id="BGZK01000787">
    <property type="protein sequence ID" value="GBP60438.1"/>
    <property type="molecule type" value="Genomic_DNA"/>
</dbReference>
<evidence type="ECO:0000256" key="1">
    <source>
        <dbReference type="SAM" id="MobiDB-lite"/>
    </source>
</evidence>
<keyword evidence="3" id="KW-1185">Reference proteome</keyword>